<proteinExistence type="predicted"/>
<dbReference type="KEGG" id="mzi:HWN40_01455"/>
<accession>A0A7D5I333</accession>
<dbReference type="RefSeq" id="WP_176964091.1">
    <property type="nucleotide sequence ID" value="NZ_CP058215.1"/>
</dbReference>
<protein>
    <submittedName>
        <fullName evidence="1">Uncharacterized protein</fullName>
    </submittedName>
</protein>
<dbReference type="AlphaFoldDB" id="A0A7D5I333"/>
<organism evidence="1 2">
    <name type="scientific">Methanolobus zinderi</name>
    <dbReference type="NCBI Taxonomy" id="536044"/>
    <lineage>
        <taxon>Archaea</taxon>
        <taxon>Methanobacteriati</taxon>
        <taxon>Methanobacteriota</taxon>
        <taxon>Stenosarchaea group</taxon>
        <taxon>Methanomicrobia</taxon>
        <taxon>Methanosarcinales</taxon>
        <taxon>Methanosarcinaceae</taxon>
        <taxon>Methanolobus</taxon>
    </lineage>
</organism>
<sequence>MNEMDIYTFGKILSEIKIEDIEQSEHFIERDRVRLRMGLENIYVFINGNTPVGILKQSAGKFKVMYEYSKEYDLSIIFSLRQKNPVKLVLVTCLKEFSRNRMR</sequence>
<gene>
    <name evidence="1" type="ORF">HWN40_01455</name>
</gene>
<name>A0A7D5I333_9EURY</name>
<keyword evidence="2" id="KW-1185">Reference proteome</keyword>
<evidence type="ECO:0000313" key="1">
    <source>
        <dbReference type="EMBL" id="QLC49028.1"/>
    </source>
</evidence>
<reference evidence="1 2" key="1">
    <citation type="submission" date="2020-06" db="EMBL/GenBank/DDBJ databases">
        <title>Methanolobus halotolerans sp. nov., isolated from a saline lake Tus in Siberia.</title>
        <authorList>
            <person name="Shen Y."/>
            <person name="Chen S.-C."/>
            <person name="Lai M.-C."/>
            <person name="Huang H.-H."/>
            <person name="Chiu H.-H."/>
            <person name="Tang S.-L."/>
            <person name="Rogozin D.Y."/>
            <person name="Degermendzhy A.G."/>
        </authorList>
    </citation>
    <scope>NUCLEOTIDE SEQUENCE [LARGE SCALE GENOMIC DNA]</scope>
    <source>
        <strain evidence="1 2">DSM 21339</strain>
    </source>
</reference>
<dbReference type="GeneID" id="55820300"/>
<dbReference type="OrthoDB" id="111555at2157"/>
<evidence type="ECO:0000313" key="2">
    <source>
        <dbReference type="Proteomes" id="UP000509594"/>
    </source>
</evidence>
<dbReference type="Proteomes" id="UP000509594">
    <property type="component" value="Chromosome"/>
</dbReference>
<dbReference type="EMBL" id="CP058215">
    <property type="protein sequence ID" value="QLC49028.1"/>
    <property type="molecule type" value="Genomic_DNA"/>
</dbReference>